<accession>A0A387BPU4</accession>
<name>A0A387BPU4_9MICO</name>
<dbReference type="EMBL" id="CP032624">
    <property type="protein sequence ID" value="AYG03129.1"/>
    <property type="molecule type" value="Genomic_DNA"/>
</dbReference>
<organism evidence="2 3">
    <name type="scientific">Gryllotalpicola protaetiae</name>
    <dbReference type="NCBI Taxonomy" id="2419771"/>
    <lineage>
        <taxon>Bacteria</taxon>
        <taxon>Bacillati</taxon>
        <taxon>Actinomycetota</taxon>
        <taxon>Actinomycetes</taxon>
        <taxon>Micrococcales</taxon>
        <taxon>Microbacteriaceae</taxon>
        <taxon>Gryllotalpicola</taxon>
    </lineage>
</organism>
<evidence type="ECO:0000256" key="1">
    <source>
        <dbReference type="SAM" id="Phobius"/>
    </source>
</evidence>
<feature type="transmembrane region" description="Helical" evidence="1">
    <location>
        <begin position="7"/>
        <end position="27"/>
    </location>
</feature>
<proteinExistence type="predicted"/>
<protein>
    <submittedName>
        <fullName evidence="2">Uncharacterized protein</fullName>
    </submittedName>
</protein>
<dbReference type="AlphaFoldDB" id="A0A387BPU4"/>
<keyword evidence="3" id="KW-1185">Reference proteome</keyword>
<feature type="transmembrane region" description="Helical" evidence="1">
    <location>
        <begin position="33"/>
        <end position="54"/>
    </location>
</feature>
<evidence type="ECO:0000313" key="2">
    <source>
        <dbReference type="EMBL" id="AYG03129.1"/>
    </source>
</evidence>
<keyword evidence="1" id="KW-0812">Transmembrane</keyword>
<gene>
    <name evidence="2" type="ORF">D7I44_06030</name>
</gene>
<evidence type="ECO:0000313" key="3">
    <source>
        <dbReference type="Proteomes" id="UP000275069"/>
    </source>
</evidence>
<dbReference type="Proteomes" id="UP000275069">
    <property type="component" value="Chromosome"/>
</dbReference>
<keyword evidence="1" id="KW-1133">Transmembrane helix</keyword>
<reference evidence="2 3" key="1">
    <citation type="submission" date="2018-09" db="EMBL/GenBank/DDBJ databases">
        <title>Genome sequencing of strain 2DFW10M-5.</title>
        <authorList>
            <person name="Heo J."/>
            <person name="Kim S.-J."/>
            <person name="Kwon S.-W."/>
        </authorList>
    </citation>
    <scope>NUCLEOTIDE SEQUENCE [LARGE SCALE GENOMIC DNA]</scope>
    <source>
        <strain evidence="2 3">2DFW10M-5</strain>
    </source>
</reference>
<dbReference type="KEGG" id="gry:D7I44_06030"/>
<sequence>MKGTTLMNLLLLLIAIIAIVLLITGGFVATIHWLLWVGIVLLVIALVVWIVRLATGRRKA</sequence>
<keyword evidence="1" id="KW-0472">Membrane</keyword>